<feature type="region of interest" description="Disordered" evidence="1">
    <location>
        <begin position="27"/>
        <end position="49"/>
    </location>
</feature>
<dbReference type="RefSeq" id="WP_023053103.1">
    <property type="nucleotide sequence ID" value="NZ_AWXA01000008.1"/>
</dbReference>
<accession>U7UTM0</accession>
<keyword evidence="2" id="KW-0812">Transmembrane</keyword>
<feature type="transmembrane region" description="Helical" evidence="2">
    <location>
        <begin position="186"/>
        <end position="203"/>
    </location>
</feature>
<organism evidence="3 4">
    <name type="scientific">Megasphaera vaginalis</name>
    <name type="common">ex Srinivasan et al. 2021</name>
    <dbReference type="NCBI Taxonomy" id="1111454"/>
    <lineage>
        <taxon>Bacteria</taxon>
        <taxon>Bacillati</taxon>
        <taxon>Bacillota</taxon>
        <taxon>Negativicutes</taxon>
        <taxon>Veillonellales</taxon>
        <taxon>Veillonellaceae</taxon>
        <taxon>Megasphaera</taxon>
    </lineage>
</organism>
<reference evidence="3 4" key="1">
    <citation type="submission" date="2013-09" db="EMBL/GenBank/DDBJ databases">
        <authorList>
            <person name="Durkin A.S."/>
            <person name="Haft D.R."/>
            <person name="McCorrison J."/>
            <person name="Torralba M."/>
            <person name="Gillis M."/>
            <person name="Haft D.H."/>
            <person name="Methe B."/>
            <person name="Sutton G."/>
            <person name="Nelson K.E."/>
        </authorList>
    </citation>
    <scope>NUCLEOTIDE SEQUENCE [LARGE SCALE GENOMIC DNA]</scope>
    <source>
        <strain evidence="3 4">BV3C16-1</strain>
    </source>
</reference>
<dbReference type="PATRIC" id="fig|1111454.3.peg.552"/>
<name>U7UTM0_9FIRM</name>
<dbReference type="AlphaFoldDB" id="U7UTM0"/>
<keyword evidence="2" id="KW-1133">Transmembrane helix</keyword>
<keyword evidence="2" id="KW-0472">Membrane</keyword>
<protein>
    <submittedName>
        <fullName evidence="3">Uncharacterized protein</fullName>
    </submittedName>
</protein>
<evidence type="ECO:0000256" key="1">
    <source>
        <dbReference type="SAM" id="MobiDB-lite"/>
    </source>
</evidence>
<keyword evidence="4" id="KW-1185">Reference proteome</keyword>
<evidence type="ECO:0000313" key="3">
    <source>
        <dbReference type="EMBL" id="ERT61813.1"/>
    </source>
</evidence>
<dbReference type="EMBL" id="AWXA01000008">
    <property type="protein sequence ID" value="ERT61813.1"/>
    <property type="molecule type" value="Genomic_DNA"/>
</dbReference>
<gene>
    <name evidence="3" type="ORF">HMPREF1250_2215</name>
</gene>
<sequence length="250" mass="28878">MNLMDNNNNENNNEKKLEIIRKRNRRGIGLGGSSSSAKKNVMPPEQTISEDEEIAERLYSLRNKNLQLKTDSLHFGAEICNTMVEQNKLMRSLKAIIRQSDEKNERQIAPVIEALKTLEERIANSADAADARTKKTLEELFSHLDDAGRTYSKGLCERLDVTATRLEVLLTYGREKLRFWSFGKKLVVAILTILLLFQLSLNYKMKNELQGLHTQVSMIHSLYKGDAKYWFDPDNQMTYVETLKQHEQRE</sequence>
<dbReference type="Proteomes" id="UP000017090">
    <property type="component" value="Unassembled WGS sequence"/>
</dbReference>
<evidence type="ECO:0000313" key="4">
    <source>
        <dbReference type="Proteomes" id="UP000017090"/>
    </source>
</evidence>
<proteinExistence type="predicted"/>
<comment type="caution">
    <text evidence="3">The sequence shown here is derived from an EMBL/GenBank/DDBJ whole genome shotgun (WGS) entry which is preliminary data.</text>
</comment>
<evidence type="ECO:0000256" key="2">
    <source>
        <dbReference type="SAM" id="Phobius"/>
    </source>
</evidence>